<dbReference type="PROSITE" id="PS50263">
    <property type="entry name" value="CN_HYDROLASE"/>
    <property type="match status" value="1"/>
</dbReference>
<dbReference type="Pfam" id="PF00795">
    <property type="entry name" value="CN_hydrolase"/>
    <property type="match status" value="1"/>
</dbReference>
<gene>
    <name evidence="2" type="ORF">M501DRAFT_1014400</name>
</gene>
<dbReference type="Gene3D" id="3.60.110.10">
    <property type="entry name" value="Carbon-nitrogen hydrolase"/>
    <property type="match status" value="1"/>
</dbReference>
<dbReference type="CDD" id="cd07566">
    <property type="entry name" value="ScNTA1_like"/>
    <property type="match status" value="1"/>
</dbReference>
<feature type="domain" description="CN hydrolase" evidence="1">
    <location>
        <begin position="1"/>
        <end position="278"/>
    </location>
</feature>
<dbReference type="InterPro" id="IPR039703">
    <property type="entry name" value="Nta1"/>
</dbReference>
<accession>A0A9P4VU47</accession>
<dbReference type="InterPro" id="IPR003010">
    <property type="entry name" value="C-N_Hydrolase"/>
</dbReference>
<proteinExistence type="predicted"/>
<dbReference type="GO" id="GO:0030163">
    <property type="term" value="P:protein catabolic process"/>
    <property type="evidence" value="ECO:0007669"/>
    <property type="project" value="TreeGrafter"/>
</dbReference>
<organism evidence="2 3">
    <name type="scientific">Patellaria atrata CBS 101060</name>
    <dbReference type="NCBI Taxonomy" id="1346257"/>
    <lineage>
        <taxon>Eukaryota</taxon>
        <taxon>Fungi</taxon>
        <taxon>Dikarya</taxon>
        <taxon>Ascomycota</taxon>
        <taxon>Pezizomycotina</taxon>
        <taxon>Dothideomycetes</taxon>
        <taxon>Dothideomycetes incertae sedis</taxon>
        <taxon>Patellariales</taxon>
        <taxon>Patellariaceae</taxon>
        <taxon>Patellaria</taxon>
    </lineage>
</organism>
<dbReference type="EMBL" id="MU006091">
    <property type="protein sequence ID" value="KAF2841602.1"/>
    <property type="molecule type" value="Genomic_DNA"/>
</dbReference>
<protein>
    <submittedName>
        <fullName evidence="2">N-terminal asparagine amidohydrolase-like protein</fullName>
    </submittedName>
</protein>
<dbReference type="SUPFAM" id="SSF56317">
    <property type="entry name" value="Carbon-nitrogen hydrolase"/>
    <property type="match status" value="1"/>
</dbReference>
<dbReference type="GO" id="GO:0070773">
    <property type="term" value="F:protein-N-terminal glutamine amidohydrolase activity"/>
    <property type="evidence" value="ECO:0007669"/>
    <property type="project" value="InterPro"/>
</dbReference>
<sequence>MRIACLQFAPEVGKFEQNVQRAERVLDSTVFTALDWLVLPEMAFTGYNFSSLEEITPFLEPTAAGPSTRWAQESAVRYGCHVTVGYPELASEATGSRYNSTVTVSPDGRVLHNYRKSFLYYTDELWAQEGDEKFFHGQLGDLGFVSLGICMDINPYKFTSPWKEYEFARKAAADNSPLIVLSMAWLTRLSPDELALRPFDPDTETLAYWLERFYPLKQITSEQPMVLVMANRCGHEGEVYYAGTSAVLSIHNGRVRIYDILGKYEERCLVVDTADAPKFALQHSSPAS</sequence>
<dbReference type="Proteomes" id="UP000799429">
    <property type="component" value="Unassembled WGS sequence"/>
</dbReference>
<dbReference type="AlphaFoldDB" id="A0A9P4VU47"/>
<evidence type="ECO:0000259" key="1">
    <source>
        <dbReference type="PROSITE" id="PS50263"/>
    </source>
</evidence>
<dbReference type="OrthoDB" id="201515at2759"/>
<dbReference type="PANTHER" id="PTHR11750">
    <property type="entry name" value="PROTEIN N-TERMINAL AMIDASE"/>
    <property type="match status" value="1"/>
</dbReference>
<dbReference type="GO" id="GO:0008418">
    <property type="term" value="F:protein-N-terminal asparagine amidohydrolase activity"/>
    <property type="evidence" value="ECO:0007669"/>
    <property type="project" value="InterPro"/>
</dbReference>
<reference evidence="2" key="1">
    <citation type="journal article" date="2020" name="Stud. Mycol.">
        <title>101 Dothideomycetes genomes: a test case for predicting lifestyles and emergence of pathogens.</title>
        <authorList>
            <person name="Haridas S."/>
            <person name="Albert R."/>
            <person name="Binder M."/>
            <person name="Bloem J."/>
            <person name="Labutti K."/>
            <person name="Salamov A."/>
            <person name="Andreopoulos B."/>
            <person name="Baker S."/>
            <person name="Barry K."/>
            <person name="Bills G."/>
            <person name="Bluhm B."/>
            <person name="Cannon C."/>
            <person name="Castanera R."/>
            <person name="Culley D."/>
            <person name="Daum C."/>
            <person name="Ezra D."/>
            <person name="Gonzalez J."/>
            <person name="Henrissat B."/>
            <person name="Kuo A."/>
            <person name="Liang C."/>
            <person name="Lipzen A."/>
            <person name="Lutzoni F."/>
            <person name="Magnuson J."/>
            <person name="Mondo S."/>
            <person name="Nolan M."/>
            <person name="Ohm R."/>
            <person name="Pangilinan J."/>
            <person name="Park H.-J."/>
            <person name="Ramirez L."/>
            <person name="Alfaro M."/>
            <person name="Sun H."/>
            <person name="Tritt A."/>
            <person name="Yoshinaga Y."/>
            <person name="Zwiers L.-H."/>
            <person name="Turgeon B."/>
            <person name="Goodwin S."/>
            <person name="Spatafora J."/>
            <person name="Crous P."/>
            <person name="Grigoriev I."/>
        </authorList>
    </citation>
    <scope>NUCLEOTIDE SEQUENCE</scope>
    <source>
        <strain evidence="2">CBS 101060</strain>
    </source>
</reference>
<comment type="caution">
    <text evidence="2">The sequence shown here is derived from an EMBL/GenBank/DDBJ whole genome shotgun (WGS) entry which is preliminary data.</text>
</comment>
<dbReference type="PANTHER" id="PTHR11750:SF26">
    <property type="entry name" value="PROTEIN N-TERMINAL AMIDASE"/>
    <property type="match status" value="1"/>
</dbReference>
<dbReference type="InterPro" id="IPR036526">
    <property type="entry name" value="C-N_Hydrolase_sf"/>
</dbReference>
<name>A0A9P4VU47_9PEZI</name>
<evidence type="ECO:0000313" key="2">
    <source>
        <dbReference type="EMBL" id="KAF2841602.1"/>
    </source>
</evidence>
<evidence type="ECO:0000313" key="3">
    <source>
        <dbReference type="Proteomes" id="UP000799429"/>
    </source>
</evidence>
<keyword evidence="3" id="KW-1185">Reference proteome</keyword>